<dbReference type="OrthoDB" id="1933717at2759"/>
<dbReference type="Gene3D" id="3.40.50.720">
    <property type="entry name" value="NAD(P)-binding Rossmann-like Domain"/>
    <property type="match status" value="1"/>
</dbReference>
<name>K5W459_PHACS</name>
<dbReference type="InterPro" id="IPR002347">
    <property type="entry name" value="SDR_fam"/>
</dbReference>
<accession>K5W459</accession>
<reference evidence="5 6" key="1">
    <citation type="journal article" date="2012" name="BMC Genomics">
        <title>Comparative genomics of the white-rot fungi, Phanerochaete carnosa and P. chrysosporium, to elucidate the genetic basis of the distinct wood types they colonize.</title>
        <authorList>
            <person name="Suzuki H."/>
            <person name="MacDonald J."/>
            <person name="Syed K."/>
            <person name="Salamov A."/>
            <person name="Hori C."/>
            <person name="Aerts A."/>
            <person name="Henrissat B."/>
            <person name="Wiebenga A."/>
            <person name="vanKuyk P.A."/>
            <person name="Barry K."/>
            <person name="Lindquist E."/>
            <person name="LaButti K."/>
            <person name="Lapidus A."/>
            <person name="Lucas S."/>
            <person name="Coutinho P."/>
            <person name="Gong Y."/>
            <person name="Samejima M."/>
            <person name="Mahadevan R."/>
            <person name="Abou-Zaid M."/>
            <person name="de Vries R.P."/>
            <person name="Igarashi K."/>
            <person name="Yadav J.S."/>
            <person name="Grigoriev I.V."/>
            <person name="Master E.R."/>
        </authorList>
    </citation>
    <scope>NUCLEOTIDE SEQUENCE [LARGE SCALE GENOMIC DNA]</scope>
    <source>
        <strain evidence="5 6">HHB-10118-sp</strain>
    </source>
</reference>
<evidence type="ECO:0000259" key="4">
    <source>
        <dbReference type="SMART" id="SM00822"/>
    </source>
</evidence>
<dbReference type="HOGENOM" id="CLU_010194_8_0_1"/>
<sequence>MAEYNGAELIPADGHDTYPAVDPKHADLGGKVVLVTGASKGIGRAIALAVAQAGASGLVLLARSNLDVVKQQCLAAQGPGRPLEVLTLAADITDTDQVAAAAAHVETTFGRVDVVVNNAGYLERCGRIADSDPEEWWSVWNTNVRGTYGVTRAFLPLLIRCGGDRTIVNVSSTGAHTFSPRYSAYSTSKLALLRFTEFVNVEYGAQGVLAYSVHPGSVESDMSLSMPEDILAQGVLVDTPELAAHTIVWLVRERRDWLAGRFVDARWDVEALVAKRQEIVGGDKLKVRMVV</sequence>
<dbReference type="CDD" id="cd05233">
    <property type="entry name" value="SDR_c"/>
    <property type="match status" value="1"/>
</dbReference>
<evidence type="ECO:0000256" key="2">
    <source>
        <dbReference type="ARBA" id="ARBA00023002"/>
    </source>
</evidence>
<dbReference type="AlphaFoldDB" id="K5W459"/>
<dbReference type="InterPro" id="IPR057326">
    <property type="entry name" value="KR_dom"/>
</dbReference>
<evidence type="ECO:0000256" key="1">
    <source>
        <dbReference type="ARBA" id="ARBA00006484"/>
    </source>
</evidence>
<evidence type="ECO:0000313" key="5">
    <source>
        <dbReference type="EMBL" id="EKM53734.1"/>
    </source>
</evidence>
<feature type="domain" description="Ketoreductase" evidence="4">
    <location>
        <begin position="31"/>
        <end position="214"/>
    </location>
</feature>
<comment type="similarity">
    <text evidence="1 3">Belongs to the short-chain dehydrogenases/reductases (SDR) family.</text>
</comment>
<dbReference type="RefSeq" id="XP_007398414.1">
    <property type="nucleotide sequence ID" value="XM_007398352.1"/>
</dbReference>
<protein>
    <recommendedName>
        <fullName evidence="4">Ketoreductase domain-containing protein</fullName>
    </recommendedName>
</protein>
<dbReference type="GO" id="GO:0016020">
    <property type="term" value="C:membrane"/>
    <property type="evidence" value="ECO:0007669"/>
    <property type="project" value="TreeGrafter"/>
</dbReference>
<dbReference type="GO" id="GO:0016491">
    <property type="term" value="F:oxidoreductase activity"/>
    <property type="evidence" value="ECO:0007669"/>
    <property type="project" value="UniProtKB-KW"/>
</dbReference>
<dbReference type="PANTHER" id="PTHR44196">
    <property type="entry name" value="DEHYDROGENASE/REDUCTASE SDR FAMILY MEMBER 7B"/>
    <property type="match status" value="1"/>
</dbReference>
<dbReference type="SUPFAM" id="SSF51735">
    <property type="entry name" value="NAD(P)-binding Rossmann-fold domains"/>
    <property type="match status" value="1"/>
</dbReference>
<gene>
    <name evidence="5" type="ORF">PHACADRAFT_211397</name>
</gene>
<dbReference type="EMBL" id="JH930474">
    <property type="protein sequence ID" value="EKM53734.1"/>
    <property type="molecule type" value="Genomic_DNA"/>
</dbReference>
<keyword evidence="6" id="KW-1185">Reference proteome</keyword>
<dbReference type="InterPro" id="IPR036291">
    <property type="entry name" value="NAD(P)-bd_dom_sf"/>
</dbReference>
<evidence type="ECO:0000256" key="3">
    <source>
        <dbReference type="RuleBase" id="RU000363"/>
    </source>
</evidence>
<dbReference type="GeneID" id="18913095"/>
<organism evidence="5 6">
    <name type="scientific">Phanerochaete carnosa (strain HHB-10118-sp)</name>
    <name type="common">White-rot fungus</name>
    <name type="synonym">Peniophora carnosa</name>
    <dbReference type="NCBI Taxonomy" id="650164"/>
    <lineage>
        <taxon>Eukaryota</taxon>
        <taxon>Fungi</taxon>
        <taxon>Dikarya</taxon>
        <taxon>Basidiomycota</taxon>
        <taxon>Agaricomycotina</taxon>
        <taxon>Agaricomycetes</taxon>
        <taxon>Polyporales</taxon>
        <taxon>Phanerochaetaceae</taxon>
        <taxon>Phanerochaete</taxon>
    </lineage>
</organism>
<dbReference type="PANTHER" id="PTHR44196:SF1">
    <property type="entry name" value="DEHYDROGENASE_REDUCTASE SDR FAMILY MEMBER 7B"/>
    <property type="match status" value="1"/>
</dbReference>
<dbReference type="InParanoid" id="K5W459"/>
<dbReference type="PRINTS" id="PR00080">
    <property type="entry name" value="SDRFAMILY"/>
</dbReference>
<dbReference type="SMART" id="SM00822">
    <property type="entry name" value="PKS_KR"/>
    <property type="match status" value="1"/>
</dbReference>
<dbReference type="KEGG" id="pco:PHACADRAFT_211397"/>
<dbReference type="PRINTS" id="PR00081">
    <property type="entry name" value="GDHRDH"/>
</dbReference>
<evidence type="ECO:0000313" key="6">
    <source>
        <dbReference type="Proteomes" id="UP000008370"/>
    </source>
</evidence>
<dbReference type="Proteomes" id="UP000008370">
    <property type="component" value="Unassembled WGS sequence"/>
</dbReference>
<keyword evidence="2" id="KW-0560">Oxidoreductase</keyword>
<dbReference type="Pfam" id="PF00106">
    <property type="entry name" value="adh_short"/>
    <property type="match status" value="1"/>
</dbReference>
<proteinExistence type="inferred from homology"/>